<evidence type="ECO:0000256" key="1">
    <source>
        <dbReference type="SAM" id="MobiDB-lite"/>
    </source>
</evidence>
<name>B8CCY6_THAPS</name>
<sequence>MNDAPSSSYASTPLNKAISLLSTLHSSSAKIKSSSLDDVSTSSLELMSVPFHLGRAYLKLPTVNVVTSSTSQRRAGMTINSELRKTNIQTSIEYFHSFIKQLEDIQDLLSDVVVKDYHLLLDLLDLDHDNHISARKQQQMSAGQIRQLKIDRYQRKRSCSQNVTKLESMMERRKRLGVEKEEEMEGLDWEGLMRDLSVFRLRLYAEECLEELQSSNGELEMLDMTIQMEAMRNNGDTHSSDNLQDLRMMHHNRHSNSPSAASAAATQQQHQPLQLTQITQDPITGQLNIEKQHMSNGNIIQTSTGLPIQRQEIAKTVFRPGWNQPTMTLEELAVIERNEAIQRGQAQKEAEAKAKFQPRRYEQLVKDGMEDDEQLVEQSAKLDRDWDDWKEENPRGSGNKMGERGDRNF</sequence>
<dbReference type="PANTHER" id="PTHR10933">
    <property type="entry name" value="IMMUNOGLOBULIN-BINDING PROTEIN 1"/>
    <property type="match status" value="1"/>
</dbReference>
<dbReference type="Proteomes" id="UP000001449">
    <property type="component" value="Chromosome 15"/>
</dbReference>
<proteinExistence type="predicted"/>
<dbReference type="GO" id="GO:0009966">
    <property type="term" value="P:regulation of signal transduction"/>
    <property type="evidence" value="ECO:0007669"/>
    <property type="project" value="InterPro"/>
</dbReference>
<accession>B8CCY6</accession>
<dbReference type="InterPro" id="IPR038511">
    <property type="entry name" value="TAP42/TAP46-like_sf"/>
</dbReference>
<dbReference type="EMBL" id="CM000650">
    <property type="protein sequence ID" value="EED88370.1"/>
    <property type="molecule type" value="Genomic_DNA"/>
</dbReference>
<dbReference type="GO" id="GO:0051721">
    <property type="term" value="F:protein phosphatase 2A binding"/>
    <property type="evidence" value="ECO:0000318"/>
    <property type="project" value="GO_Central"/>
</dbReference>
<organism evidence="2 3">
    <name type="scientific">Thalassiosira pseudonana</name>
    <name type="common">Marine diatom</name>
    <name type="synonym">Cyclotella nana</name>
    <dbReference type="NCBI Taxonomy" id="35128"/>
    <lineage>
        <taxon>Eukaryota</taxon>
        <taxon>Sar</taxon>
        <taxon>Stramenopiles</taxon>
        <taxon>Ochrophyta</taxon>
        <taxon>Bacillariophyta</taxon>
        <taxon>Coscinodiscophyceae</taxon>
        <taxon>Thalassiosirophycidae</taxon>
        <taxon>Thalassiosirales</taxon>
        <taxon>Thalassiosiraceae</taxon>
        <taxon>Thalassiosira</taxon>
    </lineage>
</organism>
<dbReference type="InterPro" id="IPR007304">
    <property type="entry name" value="TAP46-like"/>
</dbReference>
<dbReference type="HOGENOM" id="CLU_041824_0_0_1"/>
<reference evidence="2 3" key="2">
    <citation type="journal article" date="2008" name="Nature">
        <title>The Phaeodactylum genome reveals the evolutionary history of diatom genomes.</title>
        <authorList>
            <person name="Bowler C."/>
            <person name="Allen A.E."/>
            <person name="Badger J.H."/>
            <person name="Grimwood J."/>
            <person name="Jabbari K."/>
            <person name="Kuo A."/>
            <person name="Maheswari U."/>
            <person name="Martens C."/>
            <person name="Maumus F."/>
            <person name="Otillar R.P."/>
            <person name="Rayko E."/>
            <person name="Salamov A."/>
            <person name="Vandepoele K."/>
            <person name="Beszteri B."/>
            <person name="Gruber A."/>
            <person name="Heijde M."/>
            <person name="Katinka M."/>
            <person name="Mock T."/>
            <person name="Valentin K."/>
            <person name="Verret F."/>
            <person name="Berges J.A."/>
            <person name="Brownlee C."/>
            <person name="Cadoret J.P."/>
            <person name="Chiovitti A."/>
            <person name="Choi C.J."/>
            <person name="Coesel S."/>
            <person name="De Martino A."/>
            <person name="Detter J.C."/>
            <person name="Durkin C."/>
            <person name="Falciatore A."/>
            <person name="Fournet J."/>
            <person name="Haruta M."/>
            <person name="Huysman M.J."/>
            <person name="Jenkins B.D."/>
            <person name="Jiroutova K."/>
            <person name="Jorgensen R.E."/>
            <person name="Joubert Y."/>
            <person name="Kaplan A."/>
            <person name="Kroger N."/>
            <person name="Kroth P.G."/>
            <person name="La Roche J."/>
            <person name="Lindquist E."/>
            <person name="Lommer M."/>
            <person name="Martin-Jezequel V."/>
            <person name="Lopez P.J."/>
            <person name="Lucas S."/>
            <person name="Mangogna M."/>
            <person name="McGinnis K."/>
            <person name="Medlin L.K."/>
            <person name="Montsant A."/>
            <person name="Oudot-Le Secq M.P."/>
            <person name="Napoli C."/>
            <person name="Obornik M."/>
            <person name="Parker M.S."/>
            <person name="Petit J.L."/>
            <person name="Porcel B.M."/>
            <person name="Poulsen N."/>
            <person name="Robison M."/>
            <person name="Rychlewski L."/>
            <person name="Rynearson T.A."/>
            <person name="Schmutz J."/>
            <person name="Shapiro H."/>
            <person name="Siaut M."/>
            <person name="Stanley M."/>
            <person name="Sussman M.R."/>
            <person name="Taylor A.R."/>
            <person name="Vardi A."/>
            <person name="von Dassow P."/>
            <person name="Vyverman W."/>
            <person name="Willis A."/>
            <person name="Wyrwicz L.S."/>
            <person name="Rokhsar D.S."/>
            <person name="Weissenbach J."/>
            <person name="Armbrust E.V."/>
            <person name="Green B.R."/>
            <person name="Van de Peer Y."/>
            <person name="Grigoriev I.V."/>
        </authorList>
    </citation>
    <scope>NUCLEOTIDE SEQUENCE [LARGE SCALE GENOMIC DNA]</scope>
    <source>
        <strain evidence="2 3">CCMP1335</strain>
    </source>
</reference>
<dbReference type="GO" id="GO:0035303">
    <property type="term" value="P:regulation of dephosphorylation"/>
    <property type="evidence" value="ECO:0000318"/>
    <property type="project" value="GO_Central"/>
</dbReference>
<dbReference type="eggNOG" id="KOG2830">
    <property type="taxonomic scope" value="Eukaryota"/>
</dbReference>
<dbReference type="FunCoup" id="B8CCY6">
    <property type="interactions" value="118"/>
</dbReference>
<dbReference type="PANTHER" id="PTHR10933:SF9">
    <property type="entry name" value="IMMUNOGLOBULIN-BINDING PROTEIN 1"/>
    <property type="match status" value="1"/>
</dbReference>
<dbReference type="InParanoid" id="B8CCY6"/>
<gene>
    <name evidence="2" type="ORF">THAPSDRAFT_10012</name>
</gene>
<dbReference type="OMA" id="CESKMED"/>
<feature type="compositionally biased region" description="Low complexity" evidence="1">
    <location>
        <begin position="255"/>
        <end position="272"/>
    </location>
</feature>
<evidence type="ECO:0008006" key="4">
    <source>
        <dbReference type="Google" id="ProtNLM"/>
    </source>
</evidence>
<feature type="region of interest" description="Disordered" evidence="1">
    <location>
        <begin position="365"/>
        <end position="409"/>
    </location>
</feature>
<dbReference type="RefSeq" id="XP_002294015.1">
    <property type="nucleotide sequence ID" value="XM_002293979.1"/>
</dbReference>
<dbReference type="GeneID" id="7443997"/>
<dbReference type="Pfam" id="PF04177">
    <property type="entry name" value="TAP42"/>
    <property type="match status" value="1"/>
</dbReference>
<dbReference type="STRING" id="35128.B8CCY6"/>
<reference evidence="2 3" key="1">
    <citation type="journal article" date="2004" name="Science">
        <title>The genome of the diatom Thalassiosira pseudonana: ecology, evolution, and metabolism.</title>
        <authorList>
            <person name="Armbrust E.V."/>
            <person name="Berges J.A."/>
            <person name="Bowler C."/>
            <person name="Green B.R."/>
            <person name="Martinez D."/>
            <person name="Putnam N.H."/>
            <person name="Zhou S."/>
            <person name="Allen A.E."/>
            <person name="Apt K.E."/>
            <person name="Bechner M."/>
            <person name="Brzezinski M.A."/>
            <person name="Chaal B.K."/>
            <person name="Chiovitti A."/>
            <person name="Davis A.K."/>
            <person name="Demarest M.S."/>
            <person name="Detter J.C."/>
            <person name="Glavina T."/>
            <person name="Goodstein D."/>
            <person name="Hadi M.Z."/>
            <person name="Hellsten U."/>
            <person name="Hildebrand M."/>
            <person name="Jenkins B.D."/>
            <person name="Jurka J."/>
            <person name="Kapitonov V.V."/>
            <person name="Kroger N."/>
            <person name="Lau W.W."/>
            <person name="Lane T.W."/>
            <person name="Larimer F.W."/>
            <person name="Lippmeier J.C."/>
            <person name="Lucas S."/>
            <person name="Medina M."/>
            <person name="Montsant A."/>
            <person name="Obornik M."/>
            <person name="Parker M.S."/>
            <person name="Palenik B."/>
            <person name="Pazour G.J."/>
            <person name="Richardson P.M."/>
            <person name="Rynearson T.A."/>
            <person name="Saito M.A."/>
            <person name="Schwartz D.C."/>
            <person name="Thamatrakoln K."/>
            <person name="Valentin K."/>
            <person name="Vardi A."/>
            <person name="Wilkerson F.P."/>
            <person name="Rokhsar D.S."/>
        </authorList>
    </citation>
    <scope>NUCLEOTIDE SEQUENCE [LARGE SCALE GENOMIC DNA]</scope>
    <source>
        <strain evidence="2 3">CCMP1335</strain>
    </source>
</reference>
<dbReference type="KEGG" id="tps:THAPSDRAFT_10012"/>
<dbReference type="GO" id="GO:0005829">
    <property type="term" value="C:cytosol"/>
    <property type="evidence" value="ECO:0000318"/>
    <property type="project" value="GO_Central"/>
</dbReference>
<keyword evidence="3" id="KW-1185">Reference proteome</keyword>
<dbReference type="Gene3D" id="1.25.40.540">
    <property type="entry name" value="TAP42-like family"/>
    <property type="match status" value="1"/>
</dbReference>
<evidence type="ECO:0000313" key="3">
    <source>
        <dbReference type="Proteomes" id="UP000001449"/>
    </source>
</evidence>
<evidence type="ECO:0000313" key="2">
    <source>
        <dbReference type="EMBL" id="EED88370.1"/>
    </source>
</evidence>
<protein>
    <recommendedName>
        <fullName evidence="4">TAP42-like protein</fullName>
    </recommendedName>
</protein>
<dbReference type="PaxDb" id="35128-Thaps10012"/>
<feature type="region of interest" description="Disordered" evidence="1">
    <location>
        <begin position="252"/>
        <end position="272"/>
    </location>
</feature>
<dbReference type="AlphaFoldDB" id="B8CCY6"/>